<organism evidence="3 4">
    <name type="scientific">Kineococcus xinjiangensis</name>
    <dbReference type="NCBI Taxonomy" id="512762"/>
    <lineage>
        <taxon>Bacteria</taxon>
        <taxon>Bacillati</taxon>
        <taxon>Actinomycetota</taxon>
        <taxon>Actinomycetes</taxon>
        <taxon>Kineosporiales</taxon>
        <taxon>Kineosporiaceae</taxon>
        <taxon>Kineococcus</taxon>
    </lineage>
</organism>
<keyword evidence="1" id="KW-0812">Transmembrane</keyword>
<dbReference type="RefSeq" id="WP_104431506.1">
    <property type="nucleotide sequence ID" value="NZ_PTJD01000002.1"/>
</dbReference>
<protein>
    <submittedName>
        <fullName evidence="3">Cytochrome C biogenesis DsbD-like protein</fullName>
    </submittedName>
</protein>
<feature type="transmembrane region" description="Helical" evidence="1">
    <location>
        <begin position="21"/>
        <end position="46"/>
    </location>
</feature>
<dbReference type="EMBL" id="PTJD01000002">
    <property type="protein sequence ID" value="PPK98068.1"/>
    <property type="molecule type" value="Genomic_DNA"/>
</dbReference>
<dbReference type="Pfam" id="PF13386">
    <property type="entry name" value="DsbD_2"/>
    <property type="match status" value="1"/>
</dbReference>
<evidence type="ECO:0000313" key="3">
    <source>
        <dbReference type="EMBL" id="PPK98068.1"/>
    </source>
</evidence>
<feature type="transmembrane region" description="Helical" evidence="1">
    <location>
        <begin position="52"/>
        <end position="73"/>
    </location>
</feature>
<keyword evidence="4" id="KW-1185">Reference proteome</keyword>
<evidence type="ECO:0000256" key="1">
    <source>
        <dbReference type="SAM" id="Phobius"/>
    </source>
</evidence>
<proteinExistence type="predicted"/>
<evidence type="ECO:0000313" key="4">
    <source>
        <dbReference type="Proteomes" id="UP000239485"/>
    </source>
</evidence>
<feature type="domain" description="Urease accessory protein UreH-like transmembrane" evidence="2">
    <location>
        <begin position="20"/>
        <end position="154"/>
    </location>
</feature>
<name>A0A2S6IV33_9ACTN</name>
<keyword evidence="1" id="KW-1133">Transmembrane helix</keyword>
<comment type="caution">
    <text evidence="3">The sequence shown here is derived from an EMBL/GenBank/DDBJ whole genome shotgun (WGS) entry which is preliminary data.</text>
</comment>
<accession>A0A2S6IV33</accession>
<dbReference type="AlphaFoldDB" id="A0A2S6IV33"/>
<dbReference type="OrthoDB" id="4870013at2"/>
<dbReference type="Proteomes" id="UP000239485">
    <property type="component" value="Unassembled WGS sequence"/>
</dbReference>
<evidence type="ECO:0000259" key="2">
    <source>
        <dbReference type="Pfam" id="PF13386"/>
    </source>
</evidence>
<sequence length="203" mass="20548">MLSSITPLGERGRAGRWPVTAAAHLLGSALGGTALGALLGLVGWLLPLEHPAGAVVALAGLAALAVVALAVETGRLRALPTWHRQVDEDWLHRYRGWVYGFGYGVQLGVGVVTIVTSPLLYAALALAVLTGGPAGGAVVGLAFGAARALPVLSMRRVTTPERLVAVHRRLEAHAGTGRAVAATTSGVLVLAAAAQLALTGALS</sequence>
<keyword evidence="1" id="KW-0472">Membrane</keyword>
<dbReference type="InterPro" id="IPR039447">
    <property type="entry name" value="UreH-like_TM_dom"/>
</dbReference>
<reference evidence="3 4" key="1">
    <citation type="submission" date="2018-02" db="EMBL/GenBank/DDBJ databases">
        <title>Genomic Encyclopedia of Archaeal and Bacterial Type Strains, Phase II (KMG-II): from individual species to whole genera.</title>
        <authorList>
            <person name="Goeker M."/>
        </authorList>
    </citation>
    <scope>NUCLEOTIDE SEQUENCE [LARGE SCALE GENOMIC DNA]</scope>
    <source>
        <strain evidence="3 4">DSM 22857</strain>
    </source>
</reference>
<feature type="transmembrane region" description="Helical" evidence="1">
    <location>
        <begin position="94"/>
        <end position="115"/>
    </location>
</feature>
<feature type="transmembrane region" description="Helical" evidence="1">
    <location>
        <begin position="121"/>
        <end position="146"/>
    </location>
</feature>
<gene>
    <name evidence="3" type="ORF">CLV92_102221</name>
</gene>